<protein>
    <submittedName>
        <fullName evidence="1">Uncharacterized protein</fullName>
    </submittedName>
</protein>
<dbReference type="EMBL" id="JACHMN010000001">
    <property type="protein sequence ID" value="MBB5866727.1"/>
    <property type="molecule type" value="Genomic_DNA"/>
</dbReference>
<dbReference type="AlphaFoldDB" id="A0A841BC95"/>
<evidence type="ECO:0000313" key="2">
    <source>
        <dbReference type="Proteomes" id="UP000587527"/>
    </source>
</evidence>
<proteinExistence type="predicted"/>
<name>A0A841BC95_9ACTN</name>
<accession>A0A841BC95</accession>
<comment type="caution">
    <text evidence="1">The sequence shown here is derived from an EMBL/GenBank/DDBJ whole genome shotgun (WGS) entry which is preliminary data.</text>
</comment>
<gene>
    <name evidence="1" type="ORF">F4553_000106</name>
</gene>
<sequence length="84" mass="9560">MALIARRYDERADASCEWLNTAYLLNQAPRRKRGADATIRTFLVAAGLHLLDQPPTLLNDLDYRAYVHTQERFVAEVAEAMPLT</sequence>
<organism evidence="1 2">
    <name type="scientific">Allocatelliglobosispora scoriae</name>
    <dbReference type="NCBI Taxonomy" id="643052"/>
    <lineage>
        <taxon>Bacteria</taxon>
        <taxon>Bacillati</taxon>
        <taxon>Actinomycetota</taxon>
        <taxon>Actinomycetes</taxon>
        <taxon>Micromonosporales</taxon>
        <taxon>Micromonosporaceae</taxon>
        <taxon>Allocatelliglobosispora</taxon>
    </lineage>
</organism>
<keyword evidence="2" id="KW-1185">Reference proteome</keyword>
<reference evidence="1 2" key="1">
    <citation type="submission" date="2020-08" db="EMBL/GenBank/DDBJ databases">
        <title>Sequencing the genomes of 1000 actinobacteria strains.</title>
        <authorList>
            <person name="Klenk H.-P."/>
        </authorList>
    </citation>
    <scope>NUCLEOTIDE SEQUENCE [LARGE SCALE GENOMIC DNA]</scope>
    <source>
        <strain evidence="1 2">DSM 45362</strain>
    </source>
</reference>
<dbReference type="RefSeq" id="WP_184830738.1">
    <property type="nucleotide sequence ID" value="NZ_JACHMN010000001.1"/>
</dbReference>
<evidence type="ECO:0000313" key="1">
    <source>
        <dbReference type="EMBL" id="MBB5866727.1"/>
    </source>
</evidence>
<dbReference type="Proteomes" id="UP000587527">
    <property type="component" value="Unassembled WGS sequence"/>
</dbReference>